<keyword evidence="1" id="KW-0479">Metal-binding</keyword>
<proteinExistence type="predicted"/>
<dbReference type="GO" id="GO:0000287">
    <property type="term" value="F:magnesium ion binding"/>
    <property type="evidence" value="ECO:0007669"/>
    <property type="project" value="TreeGrafter"/>
</dbReference>
<evidence type="ECO:0000313" key="4">
    <source>
        <dbReference type="EMBL" id="GIY54732.1"/>
    </source>
</evidence>
<evidence type="ECO:0000313" key="5">
    <source>
        <dbReference type="Proteomes" id="UP001054945"/>
    </source>
</evidence>
<name>A0AAV4UA40_CAEEX</name>
<gene>
    <name evidence="4" type="primary">Cib3</name>
    <name evidence="4" type="ORF">CEXT_9031</name>
</gene>
<keyword evidence="5" id="KW-1185">Reference proteome</keyword>
<dbReference type="PANTHER" id="PTHR45791">
    <property type="entry name" value="CALCIUM AND INTEGRIN BINDING FAMILY MEMBER 2"/>
    <property type="match status" value="1"/>
</dbReference>
<dbReference type="PANTHER" id="PTHR45791:SF6">
    <property type="entry name" value="CALCIUM AND INTEGRIN BINDING FAMILY MEMBER 2"/>
    <property type="match status" value="1"/>
</dbReference>
<dbReference type="EMBL" id="BPLR01012548">
    <property type="protein sequence ID" value="GIY54732.1"/>
    <property type="molecule type" value="Genomic_DNA"/>
</dbReference>
<dbReference type="Proteomes" id="UP001054945">
    <property type="component" value="Unassembled WGS sequence"/>
</dbReference>
<dbReference type="GO" id="GO:0055074">
    <property type="term" value="P:calcium ion homeostasis"/>
    <property type="evidence" value="ECO:0007669"/>
    <property type="project" value="TreeGrafter"/>
</dbReference>
<dbReference type="GO" id="GO:0007229">
    <property type="term" value="P:integrin-mediated signaling pathway"/>
    <property type="evidence" value="ECO:0007669"/>
    <property type="project" value="UniProtKB-KW"/>
</dbReference>
<comment type="caution">
    <text evidence="4">The sequence shown here is derived from an EMBL/GenBank/DDBJ whole genome shotgun (WGS) entry which is preliminary data.</text>
</comment>
<dbReference type="SUPFAM" id="SSF47473">
    <property type="entry name" value="EF-hand"/>
    <property type="match status" value="1"/>
</dbReference>
<dbReference type="InterPro" id="IPR051433">
    <property type="entry name" value="CIBP"/>
</dbReference>
<evidence type="ECO:0000256" key="1">
    <source>
        <dbReference type="ARBA" id="ARBA00022723"/>
    </source>
</evidence>
<feature type="region of interest" description="Disordered" evidence="3">
    <location>
        <begin position="1"/>
        <end position="39"/>
    </location>
</feature>
<accession>A0AAV4UA40</accession>
<keyword evidence="2" id="KW-0677">Repeat</keyword>
<dbReference type="Gene3D" id="1.10.238.10">
    <property type="entry name" value="EF-hand"/>
    <property type="match status" value="1"/>
</dbReference>
<evidence type="ECO:0000256" key="3">
    <source>
        <dbReference type="SAM" id="MobiDB-lite"/>
    </source>
</evidence>
<reference evidence="4 5" key="1">
    <citation type="submission" date="2021-06" db="EMBL/GenBank/DDBJ databases">
        <title>Caerostris extrusa draft genome.</title>
        <authorList>
            <person name="Kono N."/>
            <person name="Arakawa K."/>
        </authorList>
    </citation>
    <scope>NUCLEOTIDE SEQUENCE [LARGE SCALE GENOMIC DNA]</scope>
</reference>
<feature type="compositionally biased region" description="Basic and acidic residues" evidence="3">
    <location>
        <begin position="21"/>
        <end position="30"/>
    </location>
</feature>
<dbReference type="AlphaFoldDB" id="A0AAV4UA40"/>
<sequence length="250" mass="28979">MEKKERKVDRKGSPSSEQIEGDPRAARELSSDTGPWGTKWQPYFGRQSESLRNTFEASECKRVSPECIRRKFEFYYIVCFPSIFFQNTFEWRGSKISKGSLSLFSQKSSTSPVMLYSSTAPAIFNVNVASPYNRSCKGRRHNTGERQKKGCTKRYRELDPHKIPKEMTGDEAHTVTVPLEKVEKMAELRENPFRRRICKVFSHDGSGDMTFDDFLDMLSCFSEQAPRDVKVVYAFRIYGEHSENTHTYQK</sequence>
<keyword evidence="4" id="KW-0401">Integrin</keyword>
<feature type="compositionally biased region" description="Basic and acidic residues" evidence="3">
    <location>
        <begin position="1"/>
        <end position="12"/>
    </location>
</feature>
<dbReference type="InterPro" id="IPR011992">
    <property type="entry name" value="EF-hand-dom_pair"/>
</dbReference>
<dbReference type="GO" id="GO:0005509">
    <property type="term" value="F:calcium ion binding"/>
    <property type="evidence" value="ECO:0007669"/>
    <property type="project" value="TreeGrafter"/>
</dbReference>
<evidence type="ECO:0000256" key="2">
    <source>
        <dbReference type="ARBA" id="ARBA00022737"/>
    </source>
</evidence>
<organism evidence="4 5">
    <name type="scientific">Caerostris extrusa</name>
    <name type="common">Bark spider</name>
    <name type="synonym">Caerostris bankana</name>
    <dbReference type="NCBI Taxonomy" id="172846"/>
    <lineage>
        <taxon>Eukaryota</taxon>
        <taxon>Metazoa</taxon>
        <taxon>Ecdysozoa</taxon>
        <taxon>Arthropoda</taxon>
        <taxon>Chelicerata</taxon>
        <taxon>Arachnida</taxon>
        <taxon>Araneae</taxon>
        <taxon>Araneomorphae</taxon>
        <taxon>Entelegynae</taxon>
        <taxon>Araneoidea</taxon>
        <taxon>Araneidae</taxon>
        <taxon>Caerostris</taxon>
    </lineage>
</organism>
<protein>
    <submittedName>
        <fullName evidence="4">Calcium and integrin-binding family member 3</fullName>
    </submittedName>
</protein>